<proteinExistence type="predicted"/>
<evidence type="ECO:0000313" key="1">
    <source>
        <dbReference type="EMBL" id="MCL1631455.1"/>
    </source>
</evidence>
<protein>
    <submittedName>
        <fullName evidence="1">Uncharacterized protein</fullName>
    </submittedName>
</protein>
<accession>A0ABT0M9A4</accession>
<name>A0ABT0M9A4_9BACL</name>
<dbReference type="EMBL" id="JAMAST010000003">
    <property type="protein sequence ID" value="MCL1631455.1"/>
    <property type="molecule type" value="Genomic_DNA"/>
</dbReference>
<dbReference type="Proteomes" id="UP001203004">
    <property type="component" value="Unassembled WGS sequence"/>
</dbReference>
<reference evidence="1 2" key="1">
    <citation type="submission" date="2022-05" db="EMBL/GenBank/DDBJ databases">
        <title>Sporolactobacillus sp nov CPB3-1, isolated from tree bark (Mangifera indica L.).</title>
        <authorList>
            <person name="Phuengjayaem S."/>
            <person name="Tanasupawat S."/>
        </authorList>
    </citation>
    <scope>NUCLEOTIDE SEQUENCE [LARGE SCALE GENOMIC DNA]</scope>
    <source>
        <strain evidence="1 2">CPB3-1</strain>
    </source>
</reference>
<comment type="caution">
    <text evidence="1">The sequence shown here is derived from an EMBL/GenBank/DDBJ whole genome shotgun (WGS) entry which is preliminary data.</text>
</comment>
<gene>
    <name evidence="1" type="ORF">M3N64_05750</name>
</gene>
<organism evidence="1 2">
    <name type="scientific">Sporolactobacillus mangiferae</name>
    <dbReference type="NCBI Taxonomy" id="2940498"/>
    <lineage>
        <taxon>Bacteria</taxon>
        <taxon>Bacillati</taxon>
        <taxon>Bacillota</taxon>
        <taxon>Bacilli</taxon>
        <taxon>Bacillales</taxon>
        <taxon>Sporolactobacillaceae</taxon>
        <taxon>Sporolactobacillus</taxon>
    </lineage>
</organism>
<dbReference type="RefSeq" id="WP_249099399.1">
    <property type="nucleotide sequence ID" value="NZ_JAMAST010000003.1"/>
</dbReference>
<keyword evidence="2" id="KW-1185">Reference proteome</keyword>
<sequence>MDAVTARYGHLALFHGPPFMEGSQFAVGAHKIADIHVDYSSKQAQISVLSEGIITFNLLYPHAMEGLRMDIIIATTPSY</sequence>
<evidence type="ECO:0000313" key="2">
    <source>
        <dbReference type="Proteomes" id="UP001203004"/>
    </source>
</evidence>